<keyword evidence="3" id="KW-1185">Reference proteome</keyword>
<evidence type="ECO:0000313" key="2">
    <source>
        <dbReference type="EMBL" id="ORZ23887.1"/>
    </source>
</evidence>
<feature type="compositionally biased region" description="Pro residues" evidence="1">
    <location>
        <begin position="265"/>
        <end position="277"/>
    </location>
</feature>
<comment type="caution">
    <text evidence="2">The sequence shown here is derived from an EMBL/GenBank/DDBJ whole genome shotgun (WGS) entry which is preliminary data.</text>
</comment>
<proteinExistence type="predicted"/>
<dbReference type="EMBL" id="MCFF01000009">
    <property type="protein sequence ID" value="ORZ23887.1"/>
    <property type="molecule type" value="Genomic_DNA"/>
</dbReference>
<evidence type="ECO:0000256" key="1">
    <source>
        <dbReference type="SAM" id="MobiDB-lite"/>
    </source>
</evidence>
<evidence type="ECO:0000313" key="3">
    <source>
        <dbReference type="Proteomes" id="UP000193648"/>
    </source>
</evidence>
<feature type="region of interest" description="Disordered" evidence="1">
    <location>
        <begin position="303"/>
        <end position="330"/>
    </location>
</feature>
<name>A0A1Y2GUE5_9FUNG</name>
<dbReference type="InParanoid" id="A0A1Y2GUE5"/>
<organism evidence="2 3">
    <name type="scientific">Lobosporangium transversale</name>
    <dbReference type="NCBI Taxonomy" id="64571"/>
    <lineage>
        <taxon>Eukaryota</taxon>
        <taxon>Fungi</taxon>
        <taxon>Fungi incertae sedis</taxon>
        <taxon>Mucoromycota</taxon>
        <taxon>Mortierellomycotina</taxon>
        <taxon>Mortierellomycetes</taxon>
        <taxon>Mortierellales</taxon>
        <taxon>Mortierellaceae</taxon>
        <taxon>Lobosporangium</taxon>
    </lineage>
</organism>
<protein>
    <submittedName>
        <fullName evidence="2">Uncharacterized protein</fullName>
    </submittedName>
</protein>
<dbReference type="AlphaFoldDB" id="A0A1Y2GUE5"/>
<gene>
    <name evidence="2" type="ORF">BCR41DRAFT_394203</name>
</gene>
<dbReference type="GeneID" id="33570468"/>
<reference evidence="2 3" key="1">
    <citation type="submission" date="2016-07" db="EMBL/GenBank/DDBJ databases">
        <title>Pervasive Adenine N6-methylation of Active Genes in Fungi.</title>
        <authorList>
            <consortium name="DOE Joint Genome Institute"/>
            <person name="Mondo S.J."/>
            <person name="Dannebaum R.O."/>
            <person name="Kuo R.C."/>
            <person name="Labutti K."/>
            <person name="Haridas S."/>
            <person name="Kuo A."/>
            <person name="Salamov A."/>
            <person name="Ahrendt S.R."/>
            <person name="Lipzen A."/>
            <person name="Sullivan W."/>
            <person name="Andreopoulos W.B."/>
            <person name="Clum A."/>
            <person name="Lindquist E."/>
            <person name="Daum C."/>
            <person name="Ramamoorthy G.K."/>
            <person name="Gryganskyi A."/>
            <person name="Culley D."/>
            <person name="Magnuson J.K."/>
            <person name="James T.Y."/>
            <person name="O'Malley M.A."/>
            <person name="Stajich J.E."/>
            <person name="Spatafora J.W."/>
            <person name="Visel A."/>
            <person name="Grigoriev I.V."/>
        </authorList>
    </citation>
    <scope>NUCLEOTIDE SEQUENCE [LARGE SCALE GENOMIC DNA]</scope>
    <source>
        <strain evidence="2 3">NRRL 3116</strain>
    </source>
</reference>
<dbReference type="RefSeq" id="XP_021883701.1">
    <property type="nucleotide sequence ID" value="XM_022028625.1"/>
</dbReference>
<feature type="compositionally biased region" description="Polar residues" evidence="1">
    <location>
        <begin position="310"/>
        <end position="330"/>
    </location>
</feature>
<dbReference type="Proteomes" id="UP000193648">
    <property type="component" value="Unassembled WGS sequence"/>
</dbReference>
<feature type="region of interest" description="Disordered" evidence="1">
    <location>
        <begin position="247"/>
        <end position="283"/>
    </location>
</feature>
<sequence>MSVDGRTPSGATIDQEQLDQRLTKLIMDHNSYRTALFRYIRRCLALCKWYVDQDYPSFFWQFDRTDRLASLVLHIRDHALQSFQIVDRIGTSLLNQVDILLARGTMPLASGSPLAGGMSPCRTGPNGLRNHSNLNGHHDQGHGVGTRASGGSMFNNNRLLFLAGEMKEAIRFWREQCLCAQSMEPKVFELDRIAEIRYLALTGDGSTIDEKARALRISCEQARLVTDDVEPFMDQWLGKLSVVDRPKEESAAIPPAVHGHMPGGYAPPPPPPPPPTHAGPGVIGAAVGAVPAAIGGHIHHGLSLDHRSMSNHNMESPATYSSQPWGQGAS</sequence>
<accession>A0A1Y2GUE5</accession>
<dbReference type="OrthoDB" id="2428392at2759"/>